<sequence>MLTPLINLVTLIPSILLGAACYQRRRFWRHRACAAANYGLALIALGCLLISPTHDFISEATGRHFDMWRTDLLAGVTLVMVGLHLLLLHLADTISLLDEQLAQTASATLAFFVTLLWIGFFIGGLNHQPGTTEFPAPGRNAFWFVFSIWLVIVCSVCLGYAGTILELAEDSGMRTVATWYLLAAVFGIIVGAHRLLGIMCNIGQRLPQHILNVDYSLRALAIATLVIAAHQSFRQLTKPLVIPEAWPPPGYGKAGSDDALAE</sequence>
<name>A0A385DY99_9CAUD</name>
<feature type="transmembrane region" description="Helical" evidence="1">
    <location>
        <begin position="177"/>
        <end position="195"/>
    </location>
</feature>
<dbReference type="EMBL" id="MH651182">
    <property type="protein sequence ID" value="AXQ64411.1"/>
    <property type="molecule type" value="Genomic_DNA"/>
</dbReference>
<organism evidence="2 3">
    <name type="scientific">Gordonia phage Neville</name>
    <dbReference type="NCBI Taxonomy" id="2301693"/>
    <lineage>
        <taxon>Viruses</taxon>
        <taxon>Duplodnaviria</taxon>
        <taxon>Heunggongvirae</taxon>
        <taxon>Uroviricota</taxon>
        <taxon>Caudoviricetes</taxon>
        <taxon>Deeyouvirinae</taxon>
        <taxon>Nevillevirus</taxon>
        <taxon>Nevillevirus neville</taxon>
    </lineage>
</organism>
<dbReference type="KEGG" id="vg:70080414"/>
<keyword evidence="1" id="KW-0812">Transmembrane</keyword>
<dbReference type="Proteomes" id="UP000261731">
    <property type="component" value="Segment"/>
</dbReference>
<evidence type="ECO:0000313" key="2">
    <source>
        <dbReference type="EMBL" id="AXQ64411.1"/>
    </source>
</evidence>
<feature type="transmembrane region" description="Helical" evidence="1">
    <location>
        <begin position="102"/>
        <end position="122"/>
    </location>
</feature>
<feature type="transmembrane region" description="Helical" evidence="1">
    <location>
        <begin position="142"/>
        <end position="165"/>
    </location>
</feature>
<evidence type="ECO:0000313" key="3">
    <source>
        <dbReference type="Proteomes" id="UP000261731"/>
    </source>
</evidence>
<reference evidence="2 3" key="1">
    <citation type="submission" date="2018-07" db="EMBL/GenBank/DDBJ databases">
        <authorList>
            <person name="Bragdon E."/>
            <person name="Orellana H."/>
            <person name="Sterchele H."/>
            <person name="Molloy S.D."/>
            <person name="Garlena R.A."/>
            <person name="Russell D.A."/>
            <person name="Pope W.H."/>
            <person name="Jacobs-Sera D."/>
            <person name="Hatfull G.F."/>
        </authorList>
    </citation>
    <scope>NUCLEOTIDE SEQUENCE [LARGE SCALE GENOMIC DNA]</scope>
</reference>
<proteinExistence type="predicted"/>
<gene>
    <name evidence="2" type="primary">39</name>
    <name evidence="2" type="ORF">SEA_NEVILLE_39</name>
</gene>
<accession>A0A385DY99</accession>
<protein>
    <submittedName>
        <fullName evidence="2">Membrane protein</fullName>
    </submittedName>
</protein>
<dbReference type="RefSeq" id="YP_010245895.1">
    <property type="nucleotide sequence ID" value="NC_060131.1"/>
</dbReference>
<feature type="transmembrane region" description="Helical" evidence="1">
    <location>
        <begin position="6"/>
        <end position="22"/>
    </location>
</feature>
<feature type="transmembrane region" description="Helical" evidence="1">
    <location>
        <begin position="34"/>
        <end position="52"/>
    </location>
</feature>
<keyword evidence="1" id="KW-0472">Membrane</keyword>
<keyword evidence="3" id="KW-1185">Reference proteome</keyword>
<evidence type="ECO:0000256" key="1">
    <source>
        <dbReference type="SAM" id="Phobius"/>
    </source>
</evidence>
<feature type="transmembrane region" description="Helical" evidence="1">
    <location>
        <begin position="72"/>
        <end position="90"/>
    </location>
</feature>
<keyword evidence="1" id="KW-1133">Transmembrane helix</keyword>
<dbReference type="GeneID" id="70080414"/>